<evidence type="ECO:0000256" key="3">
    <source>
        <dbReference type="PROSITE-ProRule" id="PRU00284"/>
    </source>
</evidence>
<dbReference type="PROSITE" id="PS50885">
    <property type="entry name" value="HAMP"/>
    <property type="match status" value="1"/>
</dbReference>
<evidence type="ECO:0000256" key="2">
    <source>
        <dbReference type="ARBA" id="ARBA00029447"/>
    </source>
</evidence>
<dbReference type="OrthoDB" id="1887545at2"/>
<gene>
    <name evidence="8" type="primary">mcp4_9</name>
    <name evidence="8" type="ORF">CLCHR_25150</name>
</gene>
<keyword evidence="5" id="KW-1133">Transmembrane helix</keyword>
<comment type="caution">
    <text evidence="8">The sequence shown here is derived from an EMBL/GenBank/DDBJ whole genome shotgun (WGS) entry which is preliminary data.</text>
</comment>
<dbReference type="CDD" id="cd06225">
    <property type="entry name" value="HAMP"/>
    <property type="match status" value="1"/>
</dbReference>
<protein>
    <submittedName>
        <fullName evidence="8">Methyl-accepting chemotaxis protein 4</fullName>
    </submittedName>
</protein>
<name>A0A1V4INK3_9CLOT</name>
<dbReference type="Gene3D" id="1.10.287.950">
    <property type="entry name" value="Methyl-accepting chemotaxis protein"/>
    <property type="match status" value="1"/>
</dbReference>
<dbReference type="InterPro" id="IPR003660">
    <property type="entry name" value="HAMP_dom"/>
</dbReference>
<evidence type="ECO:0000313" key="9">
    <source>
        <dbReference type="Proteomes" id="UP000191056"/>
    </source>
</evidence>
<dbReference type="InterPro" id="IPR047347">
    <property type="entry name" value="YvaQ-like_sensor"/>
</dbReference>
<accession>A0A1V4INK3</accession>
<keyword evidence="5" id="KW-0812">Transmembrane</keyword>
<dbReference type="InterPro" id="IPR004089">
    <property type="entry name" value="MCPsignal_dom"/>
</dbReference>
<sequence length="572" mass="63530">MKLFTNLSIRKKIATVFLLIFILIIFIGVEGVLSSEKINNNAERMYSNNLLSIKDLEEIQGSINETRANLVHIVFERDANKLDKYIKTIDDIDKEHQKFLDEYSSLPVISEEEEKLYSDFAKDLGKYKEVRAKVIDLVKANNYDEAVKLYNSDVVTLTETILIKIQKCIDLNQKMAEQTNLANKDQFKSVKYNITIFTIAAFLIAIFMAYILVKSIDIPLNKIKKLAQRLSNYDFSTPIEVKQKDEFGHAGEALNTAQENVRGLVKAIIENSHNLNASAREISNVFQDLYFKAIEVDDAVNAIASGVQNASAATEEISASIQEVDSSINILSSKAMEGSNNANQSKERSAEVKNSSQKAISETRNIYAEKQTMMLKAIEDEKVVDSIKVMADTIGEIAEQTNLLALNAAIEAARAGEQGKGFAVVAEEVRTLAEQSAQAVINIQETIIKVQEAFKTSIDTGSDILEFINTKVDEQLNAYGETGIQYYNDSDNVSKMSEEIASMSEEITATVGQVSEAIQNVAEDSQKSGEEAENIKERMSGTTMAIEAVAITAHKQSEIVKNLSEIVEKFKI</sequence>
<dbReference type="GO" id="GO:0007165">
    <property type="term" value="P:signal transduction"/>
    <property type="evidence" value="ECO:0007669"/>
    <property type="project" value="UniProtKB-KW"/>
</dbReference>
<dbReference type="RefSeq" id="WP_079440132.1">
    <property type="nucleotide sequence ID" value="NZ_MZGT01000031.1"/>
</dbReference>
<feature type="region of interest" description="Disordered" evidence="4">
    <location>
        <begin position="335"/>
        <end position="357"/>
    </location>
</feature>
<evidence type="ECO:0000259" key="7">
    <source>
        <dbReference type="PROSITE" id="PS50885"/>
    </source>
</evidence>
<keyword evidence="5" id="KW-0472">Membrane</keyword>
<evidence type="ECO:0000259" key="6">
    <source>
        <dbReference type="PROSITE" id="PS50111"/>
    </source>
</evidence>
<evidence type="ECO:0000313" key="8">
    <source>
        <dbReference type="EMBL" id="OPJ61355.1"/>
    </source>
</evidence>
<dbReference type="PANTHER" id="PTHR32089">
    <property type="entry name" value="METHYL-ACCEPTING CHEMOTAXIS PROTEIN MCPB"/>
    <property type="match status" value="1"/>
</dbReference>
<dbReference type="InterPro" id="IPR024478">
    <property type="entry name" value="HlyB_4HB_MCP"/>
</dbReference>
<dbReference type="SMART" id="SM00304">
    <property type="entry name" value="HAMP"/>
    <property type="match status" value="1"/>
</dbReference>
<dbReference type="SMART" id="SM00283">
    <property type="entry name" value="MA"/>
    <property type="match status" value="1"/>
</dbReference>
<dbReference type="AlphaFoldDB" id="A0A1V4INK3"/>
<keyword evidence="1 3" id="KW-0807">Transducer</keyword>
<comment type="similarity">
    <text evidence="2">Belongs to the methyl-accepting chemotaxis (MCP) protein family.</text>
</comment>
<proteinExistence type="inferred from homology"/>
<dbReference type="SUPFAM" id="SSF58104">
    <property type="entry name" value="Methyl-accepting chemotaxis protein (MCP) signaling domain"/>
    <property type="match status" value="1"/>
</dbReference>
<feature type="transmembrane region" description="Helical" evidence="5">
    <location>
        <begin position="192"/>
        <end position="213"/>
    </location>
</feature>
<feature type="domain" description="HAMP" evidence="7">
    <location>
        <begin position="214"/>
        <end position="266"/>
    </location>
</feature>
<dbReference type="CDD" id="cd19411">
    <property type="entry name" value="MCP2201-like_sensor"/>
    <property type="match status" value="1"/>
</dbReference>
<organism evidence="8 9">
    <name type="scientific">Clostridium chromiireducens</name>
    <dbReference type="NCBI Taxonomy" id="225345"/>
    <lineage>
        <taxon>Bacteria</taxon>
        <taxon>Bacillati</taxon>
        <taxon>Bacillota</taxon>
        <taxon>Clostridia</taxon>
        <taxon>Eubacteriales</taxon>
        <taxon>Clostridiaceae</taxon>
        <taxon>Clostridium</taxon>
    </lineage>
</organism>
<keyword evidence="9" id="KW-1185">Reference proteome</keyword>
<dbReference type="Pfam" id="PF12729">
    <property type="entry name" value="4HB_MCP_1"/>
    <property type="match status" value="1"/>
</dbReference>
<dbReference type="Pfam" id="PF00672">
    <property type="entry name" value="HAMP"/>
    <property type="match status" value="1"/>
</dbReference>
<feature type="domain" description="Methyl-accepting transducer" evidence="6">
    <location>
        <begin position="292"/>
        <end position="536"/>
    </location>
</feature>
<dbReference type="Proteomes" id="UP000191056">
    <property type="component" value="Unassembled WGS sequence"/>
</dbReference>
<dbReference type="PROSITE" id="PS50111">
    <property type="entry name" value="CHEMOTAXIS_TRANSDUC_2"/>
    <property type="match status" value="1"/>
</dbReference>
<dbReference type="EMBL" id="MZGT01000031">
    <property type="protein sequence ID" value="OPJ61355.1"/>
    <property type="molecule type" value="Genomic_DNA"/>
</dbReference>
<evidence type="ECO:0000256" key="4">
    <source>
        <dbReference type="SAM" id="MobiDB-lite"/>
    </source>
</evidence>
<dbReference type="PANTHER" id="PTHR32089:SF112">
    <property type="entry name" value="LYSOZYME-LIKE PROTEIN-RELATED"/>
    <property type="match status" value="1"/>
</dbReference>
<dbReference type="STRING" id="225345.CLCHR_25150"/>
<evidence type="ECO:0000256" key="1">
    <source>
        <dbReference type="ARBA" id="ARBA00023224"/>
    </source>
</evidence>
<dbReference type="GO" id="GO:0016020">
    <property type="term" value="C:membrane"/>
    <property type="evidence" value="ECO:0007669"/>
    <property type="project" value="InterPro"/>
</dbReference>
<dbReference type="Pfam" id="PF00015">
    <property type="entry name" value="MCPsignal"/>
    <property type="match status" value="1"/>
</dbReference>
<evidence type="ECO:0000256" key="5">
    <source>
        <dbReference type="SAM" id="Phobius"/>
    </source>
</evidence>
<reference evidence="8 9" key="1">
    <citation type="submission" date="2017-03" db="EMBL/GenBank/DDBJ databases">
        <title>Genome sequence of Clostridium chromiireducens DSM 23318.</title>
        <authorList>
            <person name="Poehlein A."/>
            <person name="Daniel R."/>
        </authorList>
    </citation>
    <scope>NUCLEOTIDE SEQUENCE [LARGE SCALE GENOMIC DNA]</scope>
    <source>
        <strain evidence="8 9">DSM 23318</strain>
    </source>
</reference>
<feature type="compositionally biased region" description="Polar residues" evidence="4">
    <location>
        <begin position="335"/>
        <end position="344"/>
    </location>
</feature>